<organism evidence="9 10">
    <name type="scientific">Oceanispirochaeta crateris</name>
    <dbReference type="NCBI Taxonomy" id="2518645"/>
    <lineage>
        <taxon>Bacteria</taxon>
        <taxon>Pseudomonadati</taxon>
        <taxon>Spirochaetota</taxon>
        <taxon>Spirochaetia</taxon>
        <taxon>Spirochaetales</taxon>
        <taxon>Spirochaetaceae</taxon>
        <taxon>Oceanispirochaeta</taxon>
    </lineage>
</organism>
<evidence type="ECO:0000259" key="8">
    <source>
        <dbReference type="Pfam" id="PF02683"/>
    </source>
</evidence>
<feature type="transmembrane region" description="Helical" evidence="7">
    <location>
        <begin position="311"/>
        <end position="331"/>
    </location>
</feature>
<name>A0A5C1QGP3_9SPIO</name>
<dbReference type="PROSITE" id="PS00194">
    <property type="entry name" value="THIOREDOXIN_1"/>
    <property type="match status" value="1"/>
</dbReference>
<keyword evidence="4 7" id="KW-1133">Transmembrane helix</keyword>
<dbReference type="GO" id="GO:0017004">
    <property type="term" value="P:cytochrome complex assembly"/>
    <property type="evidence" value="ECO:0007669"/>
    <property type="project" value="UniProtKB-KW"/>
</dbReference>
<dbReference type="OrthoDB" id="9811036at2"/>
<evidence type="ECO:0000256" key="3">
    <source>
        <dbReference type="ARBA" id="ARBA00022748"/>
    </source>
</evidence>
<dbReference type="PANTHER" id="PTHR32234">
    <property type="entry name" value="THIOL:DISULFIDE INTERCHANGE PROTEIN DSBD"/>
    <property type="match status" value="1"/>
</dbReference>
<dbReference type="AlphaFoldDB" id="A0A5C1QGP3"/>
<dbReference type="SUPFAM" id="SSF52833">
    <property type="entry name" value="Thioredoxin-like"/>
    <property type="match status" value="1"/>
</dbReference>
<evidence type="ECO:0000256" key="5">
    <source>
        <dbReference type="ARBA" id="ARBA00023136"/>
    </source>
</evidence>
<dbReference type="InterPro" id="IPR036249">
    <property type="entry name" value="Thioredoxin-like_sf"/>
</dbReference>
<dbReference type="Pfam" id="PF13899">
    <property type="entry name" value="Thioredoxin_7"/>
    <property type="match status" value="1"/>
</dbReference>
<sequence length="590" mass="66701">MRSTLIYSANLFIFIYMIKKFNILLFLLFSMTVSLFSQISFPGLSNLPEPELHISFDKETYRPGEKAILKVDFIFPDQYHQTYDTNNFRLEGLGSDQILFGSTLYSEGELDESGFIQYYDSTQLQLEMMISESAPQGPLTGMIKAHYQLCDEEGICYFPESLELEYMVNVEGKPMTADSGSSLWIFLLMALMGGFLLNLMPCVLPLLSVKAMNLISQSGEKRPVLIKHGLLYTAGILLSFWVLTLVIVLLQHSGRLLGWGFHFQSPLFLSILTGVIFLFALSLFEVFILLPPSSGMNKADNLSRKKGYTGSFFTGIFAVFVATPCTAPFLGSAMGFAFSQPGIIIFLIMTLTGLGLSLPFLLLGFFPGFFKLLPKPGKWMDKFREAMGFLLLGTVVYLSSTLIKQVGTSFASFLWYLLILALAAWIWGWSSRQSRKRVWRNTFRIIPIVLILVSGFYLLDFQRDDSVSHLRTQDSDWEAFDPELINQLRNEGTPLFIAFSAEWCTSCKVNERTVLSTEKTRLLFEQKGVRRMKADLTVSNPLAMEWIFRYERAGVPLYLLFLPGQDGKILPELLSANIMEEAFSSLPDVP</sequence>
<dbReference type="Gene3D" id="3.40.30.10">
    <property type="entry name" value="Glutaredoxin"/>
    <property type="match status" value="1"/>
</dbReference>
<proteinExistence type="predicted"/>
<keyword evidence="2 7" id="KW-0812">Transmembrane</keyword>
<feature type="transmembrane region" description="Helical" evidence="7">
    <location>
        <begin position="387"/>
        <end position="407"/>
    </location>
</feature>
<keyword evidence="3" id="KW-0201">Cytochrome c-type biogenesis</keyword>
<feature type="transmembrane region" description="Helical" evidence="7">
    <location>
        <begin position="343"/>
        <end position="366"/>
    </location>
</feature>
<gene>
    <name evidence="9" type="ORF">EXM22_04500</name>
</gene>
<evidence type="ECO:0000256" key="4">
    <source>
        <dbReference type="ARBA" id="ARBA00022989"/>
    </source>
</evidence>
<feature type="domain" description="Cytochrome C biogenesis protein transmembrane" evidence="8">
    <location>
        <begin position="184"/>
        <end position="402"/>
    </location>
</feature>
<dbReference type="GO" id="GO:0045454">
    <property type="term" value="P:cell redox homeostasis"/>
    <property type="evidence" value="ECO:0007669"/>
    <property type="project" value="TreeGrafter"/>
</dbReference>
<dbReference type="Proteomes" id="UP000324209">
    <property type="component" value="Chromosome"/>
</dbReference>
<evidence type="ECO:0000313" key="10">
    <source>
        <dbReference type="Proteomes" id="UP000324209"/>
    </source>
</evidence>
<dbReference type="InterPro" id="IPR003834">
    <property type="entry name" value="Cyt_c_assmbl_TM_dom"/>
</dbReference>
<accession>A0A5C1QGP3</accession>
<dbReference type="Pfam" id="PF02683">
    <property type="entry name" value="DsbD_TM"/>
    <property type="match status" value="1"/>
</dbReference>
<dbReference type="InterPro" id="IPR017937">
    <property type="entry name" value="Thioredoxin_CS"/>
</dbReference>
<dbReference type="KEGG" id="ock:EXM22_04500"/>
<dbReference type="GO" id="GO:0016020">
    <property type="term" value="C:membrane"/>
    <property type="evidence" value="ECO:0007669"/>
    <property type="project" value="UniProtKB-SubCell"/>
</dbReference>
<evidence type="ECO:0000313" key="9">
    <source>
        <dbReference type="EMBL" id="QEN07283.1"/>
    </source>
</evidence>
<dbReference type="PANTHER" id="PTHR32234:SF3">
    <property type="entry name" value="SUPPRESSION OF COPPER SENSITIVITY PROTEIN"/>
    <property type="match status" value="1"/>
</dbReference>
<comment type="subcellular location">
    <subcellularLocation>
        <location evidence="1">Membrane</location>
        <topology evidence="1">Multi-pass membrane protein</topology>
    </subcellularLocation>
</comment>
<protein>
    <recommendedName>
        <fullName evidence="8">Cytochrome C biogenesis protein transmembrane domain-containing protein</fullName>
    </recommendedName>
</protein>
<feature type="transmembrane region" description="Helical" evidence="7">
    <location>
        <begin position="183"/>
        <end position="209"/>
    </location>
</feature>
<feature type="transmembrane region" description="Helical" evidence="7">
    <location>
        <begin position="442"/>
        <end position="459"/>
    </location>
</feature>
<reference evidence="9 10" key="1">
    <citation type="submission" date="2019-02" db="EMBL/GenBank/DDBJ databases">
        <title>Complete Genome Sequence and Methylome Analysis of free living Spirochaetas.</title>
        <authorList>
            <person name="Fomenkov A."/>
            <person name="Dubinina G."/>
            <person name="Leshcheva N."/>
            <person name="Mikheeva N."/>
            <person name="Grabovich M."/>
            <person name="Vincze T."/>
            <person name="Roberts R.J."/>
        </authorList>
    </citation>
    <scope>NUCLEOTIDE SEQUENCE [LARGE SCALE GENOMIC DNA]</scope>
    <source>
        <strain evidence="9 10">K2</strain>
    </source>
</reference>
<feature type="transmembrane region" description="Helical" evidence="7">
    <location>
        <begin position="270"/>
        <end position="290"/>
    </location>
</feature>
<keyword evidence="10" id="KW-1185">Reference proteome</keyword>
<feature type="transmembrane region" description="Helical" evidence="7">
    <location>
        <begin position="413"/>
        <end position="430"/>
    </location>
</feature>
<dbReference type="EMBL" id="CP036150">
    <property type="protein sequence ID" value="QEN07283.1"/>
    <property type="molecule type" value="Genomic_DNA"/>
</dbReference>
<evidence type="ECO:0000256" key="7">
    <source>
        <dbReference type="SAM" id="Phobius"/>
    </source>
</evidence>
<feature type="transmembrane region" description="Helical" evidence="7">
    <location>
        <begin position="230"/>
        <end position="250"/>
    </location>
</feature>
<evidence type="ECO:0000256" key="1">
    <source>
        <dbReference type="ARBA" id="ARBA00004141"/>
    </source>
</evidence>
<evidence type="ECO:0000256" key="6">
    <source>
        <dbReference type="ARBA" id="ARBA00023284"/>
    </source>
</evidence>
<keyword evidence="5 7" id="KW-0472">Membrane</keyword>
<feature type="transmembrane region" description="Helical" evidence="7">
    <location>
        <begin position="21"/>
        <end position="41"/>
    </location>
</feature>
<evidence type="ECO:0000256" key="2">
    <source>
        <dbReference type="ARBA" id="ARBA00022692"/>
    </source>
</evidence>
<dbReference type="GO" id="GO:0015035">
    <property type="term" value="F:protein-disulfide reductase activity"/>
    <property type="evidence" value="ECO:0007669"/>
    <property type="project" value="TreeGrafter"/>
</dbReference>
<keyword evidence="6" id="KW-0676">Redox-active center</keyword>